<reference evidence="9" key="1">
    <citation type="submission" date="2019-08" db="EMBL/GenBank/DDBJ databases">
        <authorList>
            <person name="Kucharzyk K."/>
            <person name="Murdoch R.W."/>
            <person name="Higgins S."/>
            <person name="Loffler F."/>
        </authorList>
    </citation>
    <scope>NUCLEOTIDE SEQUENCE</scope>
</reference>
<comment type="subcellular location">
    <subcellularLocation>
        <location evidence="1">Cell membrane</location>
        <topology evidence="1">Multi-pass membrane protein</topology>
    </subcellularLocation>
</comment>
<feature type="transmembrane region" description="Helical" evidence="8">
    <location>
        <begin position="78"/>
        <end position="101"/>
    </location>
</feature>
<evidence type="ECO:0000256" key="1">
    <source>
        <dbReference type="ARBA" id="ARBA00004651"/>
    </source>
</evidence>
<dbReference type="InterPro" id="IPR037294">
    <property type="entry name" value="ABC_BtuC-like"/>
</dbReference>
<dbReference type="EMBL" id="VSSQ01069619">
    <property type="protein sequence ID" value="MPN21606.1"/>
    <property type="molecule type" value="Genomic_DNA"/>
</dbReference>
<dbReference type="GO" id="GO:0022857">
    <property type="term" value="F:transmembrane transporter activity"/>
    <property type="evidence" value="ECO:0007669"/>
    <property type="project" value="InterPro"/>
</dbReference>
<keyword evidence="6 8" id="KW-1133">Transmembrane helix</keyword>
<dbReference type="PANTHER" id="PTHR30472:SF25">
    <property type="entry name" value="ABC TRANSPORTER PERMEASE PROTEIN MJ0876-RELATED"/>
    <property type="match status" value="1"/>
</dbReference>
<evidence type="ECO:0000256" key="6">
    <source>
        <dbReference type="ARBA" id="ARBA00022989"/>
    </source>
</evidence>
<gene>
    <name evidence="9" type="primary">hmuU_48</name>
    <name evidence="9" type="ORF">SDC9_168986</name>
</gene>
<evidence type="ECO:0000313" key="9">
    <source>
        <dbReference type="EMBL" id="MPN21606.1"/>
    </source>
</evidence>
<name>A0A645G649_9ZZZZ</name>
<dbReference type="CDD" id="cd06550">
    <property type="entry name" value="TM_ABC_iron-siderophores_like"/>
    <property type="match status" value="1"/>
</dbReference>
<evidence type="ECO:0000256" key="3">
    <source>
        <dbReference type="ARBA" id="ARBA00022448"/>
    </source>
</evidence>
<feature type="transmembrane region" description="Helical" evidence="8">
    <location>
        <begin position="140"/>
        <end position="158"/>
    </location>
</feature>
<keyword evidence="7 8" id="KW-0472">Membrane</keyword>
<evidence type="ECO:0000256" key="4">
    <source>
        <dbReference type="ARBA" id="ARBA00022475"/>
    </source>
</evidence>
<feature type="transmembrane region" description="Helical" evidence="8">
    <location>
        <begin position="113"/>
        <end position="134"/>
    </location>
</feature>
<dbReference type="InterPro" id="IPR000522">
    <property type="entry name" value="ABC_transptr_permease_BtuC"/>
</dbReference>
<comment type="caution">
    <text evidence="9">The sequence shown here is derived from an EMBL/GenBank/DDBJ whole genome shotgun (WGS) entry which is preliminary data.</text>
</comment>
<organism evidence="9">
    <name type="scientific">bioreactor metagenome</name>
    <dbReference type="NCBI Taxonomy" id="1076179"/>
    <lineage>
        <taxon>unclassified sequences</taxon>
        <taxon>metagenomes</taxon>
        <taxon>ecological metagenomes</taxon>
    </lineage>
</organism>
<protein>
    <submittedName>
        <fullName evidence="9">Hemin transport system permease protein HmuU</fullName>
    </submittedName>
</protein>
<dbReference type="AlphaFoldDB" id="A0A645G649"/>
<comment type="similarity">
    <text evidence="2">Belongs to the binding-protein-dependent transport system permease family. FecCD subfamily.</text>
</comment>
<dbReference type="PANTHER" id="PTHR30472">
    <property type="entry name" value="FERRIC ENTEROBACTIN TRANSPORT SYSTEM PERMEASE PROTEIN"/>
    <property type="match status" value="1"/>
</dbReference>
<dbReference type="GO" id="GO:0005886">
    <property type="term" value="C:plasma membrane"/>
    <property type="evidence" value="ECO:0007669"/>
    <property type="project" value="UniProtKB-SubCell"/>
</dbReference>
<accession>A0A645G649</accession>
<dbReference type="Pfam" id="PF01032">
    <property type="entry name" value="FecCD"/>
    <property type="match status" value="1"/>
</dbReference>
<keyword evidence="3" id="KW-0813">Transport</keyword>
<proteinExistence type="inferred from homology"/>
<keyword evidence="5 8" id="KW-0812">Transmembrane</keyword>
<evidence type="ECO:0000256" key="2">
    <source>
        <dbReference type="ARBA" id="ARBA00007935"/>
    </source>
</evidence>
<dbReference type="SUPFAM" id="SSF81345">
    <property type="entry name" value="ABC transporter involved in vitamin B12 uptake, BtuC"/>
    <property type="match status" value="1"/>
</dbReference>
<evidence type="ECO:0000256" key="8">
    <source>
        <dbReference type="SAM" id="Phobius"/>
    </source>
</evidence>
<feature type="transmembrane region" description="Helical" evidence="8">
    <location>
        <begin position="12"/>
        <end position="42"/>
    </location>
</feature>
<evidence type="ECO:0000256" key="7">
    <source>
        <dbReference type="ARBA" id="ARBA00023136"/>
    </source>
</evidence>
<evidence type="ECO:0000256" key="5">
    <source>
        <dbReference type="ARBA" id="ARBA00022692"/>
    </source>
</evidence>
<sequence>MINSSGDLRRALVWLFGGSTMVGWTPVLAMLPYALVGLLLLLSLGHSLNVMQFGDEQAMQLGVPVTRVRWLTVISSTLATAAAVSFAGIIGFVGLIVPHLIRLLWGGDYRRILPLSLLGGAILLLLTDAVARTAMAPQEIPIGIITSLMGAPFFLWLLRRSKSQNYW</sequence>
<keyword evidence="4" id="KW-1003">Cell membrane</keyword>
<dbReference type="Gene3D" id="1.10.3470.10">
    <property type="entry name" value="ABC transporter involved in vitamin B12 uptake, BtuC"/>
    <property type="match status" value="1"/>
</dbReference>